<reference evidence="1" key="1">
    <citation type="submission" date="2014-07" db="EMBL/GenBank/DDBJ databases">
        <authorList>
            <person name="Martin A.A"/>
            <person name="De Silva N."/>
        </authorList>
    </citation>
    <scope>NUCLEOTIDE SEQUENCE</scope>
</reference>
<organism evidence="1 2">
    <name type="scientific">Strongyloides venezuelensis</name>
    <name type="common">Threadworm</name>
    <dbReference type="NCBI Taxonomy" id="75913"/>
    <lineage>
        <taxon>Eukaryota</taxon>
        <taxon>Metazoa</taxon>
        <taxon>Ecdysozoa</taxon>
        <taxon>Nematoda</taxon>
        <taxon>Chromadorea</taxon>
        <taxon>Rhabditida</taxon>
        <taxon>Tylenchina</taxon>
        <taxon>Panagrolaimomorpha</taxon>
        <taxon>Strongyloidoidea</taxon>
        <taxon>Strongyloididae</taxon>
        <taxon>Strongyloides</taxon>
    </lineage>
</organism>
<dbReference type="Proteomes" id="UP000035680">
    <property type="component" value="Unassembled WGS sequence"/>
</dbReference>
<evidence type="ECO:0000313" key="1">
    <source>
        <dbReference type="Proteomes" id="UP000035680"/>
    </source>
</evidence>
<protein>
    <submittedName>
        <fullName evidence="2">Lipoprotein</fullName>
    </submittedName>
</protein>
<accession>A0A0K0FRL4</accession>
<sequence>MFSKYLGFKIQSKIEGQQSSEFKKNNDSQREKFMKLQYVIEVWKDRSSYPVNSMFNEGQEDYYRGDKLQPRTEKGKILYKDNGVTKIQPDEINDN</sequence>
<name>A0A0K0FRL4_STRVS</name>
<reference evidence="2" key="2">
    <citation type="submission" date="2015-08" db="UniProtKB">
        <authorList>
            <consortium name="WormBaseParasite"/>
        </authorList>
    </citation>
    <scope>IDENTIFICATION</scope>
</reference>
<dbReference type="STRING" id="75913.A0A0K0FRL4"/>
<dbReference type="WBParaSite" id="SVE_1265700.1">
    <property type="protein sequence ID" value="SVE_1265700.1"/>
    <property type="gene ID" value="SVE_1265700"/>
</dbReference>
<keyword evidence="1" id="KW-1185">Reference proteome</keyword>
<evidence type="ECO:0000313" key="2">
    <source>
        <dbReference type="WBParaSite" id="SVE_1265700.1"/>
    </source>
</evidence>
<dbReference type="AlphaFoldDB" id="A0A0K0FRL4"/>
<proteinExistence type="predicted"/>